<evidence type="ECO:0000313" key="3">
    <source>
        <dbReference type="EMBL" id="GAA0598263.1"/>
    </source>
</evidence>
<dbReference type="PRINTS" id="PR00081">
    <property type="entry name" value="GDHRDH"/>
</dbReference>
<evidence type="ECO:0000256" key="1">
    <source>
        <dbReference type="ARBA" id="ARBA00006484"/>
    </source>
</evidence>
<dbReference type="NCBIfam" id="NF004649">
    <property type="entry name" value="PRK05993.1"/>
    <property type="match status" value="1"/>
</dbReference>
<dbReference type="PANTHER" id="PTHR43976:SF16">
    <property type="entry name" value="SHORT-CHAIN DEHYDROGENASE_REDUCTASE FAMILY PROTEIN"/>
    <property type="match status" value="1"/>
</dbReference>
<evidence type="ECO:0000313" key="4">
    <source>
        <dbReference type="Proteomes" id="UP001424441"/>
    </source>
</evidence>
<evidence type="ECO:0000256" key="2">
    <source>
        <dbReference type="ARBA" id="ARBA00023002"/>
    </source>
</evidence>
<comment type="similarity">
    <text evidence="1">Belongs to the short-chain dehydrogenases/reductases (SDR) family.</text>
</comment>
<keyword evidence="4" id="KW-1185">Reference proteome</keyword>
<dbReference type="InterPro" id="IPR051911">
    <property type="entry name" value="SDR_oxidoreductase"/>
</dbReference>
<protein>
    <submittedName>
        <fullName evidence="3">SDR family oxidoreductase</fullName>
    </submittedName>
</protein>
<dbReference type="PANTHER" id="PTHR43976">
    <property type="entry name" value="SHORT CHAIN DEHYDROGENASE"/>
    <property type="match status" value="1"/>
</dbReference>
<accession>A0ABN1FUU8</accession>
<dbReference type="CDD" id="cd05374">
    <property type="entry name" value="17beta-HSD-like_SDR_c"/>
    <property type="match status" value="1"/>
</dbReference>
<name>A0ABN1FUU8_9HYPH</name>
<keyword evidence="2" id="KW-0560">Oxidoreductase</keyword>
<reference evidence="3 4" key="1">
    <citation type="journal article" date="2019" name="Int. J. Syst. Evol. Microbiol.">
        <title>The Global Catalogue of Microorganisms (GCM) 10K type strain sequencing project: providing services to taxonomists for standard genome sequencing and annotation.</title>
        <authorList>
            <consortium name="The Broad Institute Genomics Platform"/>
            <consortium name="The Broad Institute Genome Sequencing Center for Infectious Disease"/>
            <person name="Wu L."/>
            <person name="Ma J."/>
        </authorList>
    </citation>
    <scope>NUCLEOTIDE SEQUENCE [LARGE SCALE GENOMIC DNA]</scope>
    <source>
        <strain evidence="3 4">JCM 15115</strain>
    </source>
</reference>
<gene>
    <name evidence="3" type="ORF">GCM10008943_11900</name>
</gene>
<dbReference type="Pfam" id="PF00106">
    <property type="entry name" value="adh_short"/>
    <property type="match status" value="1"/>
</dbReference>
<dbReference type="SUPFAM" id="SSF51735">
    <property type="entry name" value="NAD(P)-binding Rossmann-fold domains"/>
    <property type="match status" value="1"/>
</dbReference>
<dbReference type="InterPro" id="IPR036291">
    <property type="entry name" value="NAD(P)-bd_dom_sf"/>
</dbReference>
<dbReference type="PROSITE" id="PS00061">
    <property type="entry name" value="ADH_SHORT"/>
    <property type="match status" value="1"/>
</dbReference>
<dbReference type="EMBL" id="BAAADE010000001">
    <property type="protein sequence ID" value="GAA0598263.1"/>
    <property type="molecule type" value="Genomic_DNA"/>
</dbReference>
<dbReference type="InterPro" id="IPR002347">
    <property type="entry name" value="SDR_fam"/>
</dbReference>
<organism evidence="3 4">
    <name type="scientific">Paenochrobactrum glaciei</name>
    <dbReference type="NCBI Taxonomy" id="486407"/>
    <lineage>
        <taxon>Bacteria</taxon>
        <taxon>Pseudomonadati</taxon>
        <taxon>Pseudomonadota</taxon>
        <taxon>Alphaproteobacteria</taxon>
        <taxon>Hyphomicrobiales</taxon>
        <taxon>Brucellaceae</taxon>
        <taxon>Paenochrobactrum</taxon>
    </lineage>
</organism>
<comment type="caution">
    <text evidence="3">The sequence shown here is derived from an EMBL/GenBank/DDBJ whole genome shotgun (WGS) entry which is preliminary data.</text>
</comment>
<proteinExistence type="inferred from homology"/>
<sequence>MMPSMPQKTIIITGCSSGIGAYVARQLKARGWRVFATARNSHDIEALEQDGLEAFYLDYRDEASIEALVKVVLEKTGGTLDALYNNGAYALPGAVEDLPLDALRELFEANFFGWHSLTRKIVPVMRRQGHGRIVHCSSILGRVPMKWRGAYVASKYALEGLMLVQRMELQGTGIEVSLIEPGPIATQFTYNAAKQAEKHIDMAASVHHDLYLRQMQKLKSGGTQSKDKLGPEAVFDVLLHALDAAKPRPHYLVTRPAKLGVIAQRFLPLRWFYKMLSGQS</sequence>
<dbReference type="Proteomes" id="UP001424441">
    <property type="component" value="Unassembled WGS sequence"/>
</dbReference>
<dbReference type="InterPro" id="IPR020904">
    <property type="entry name" value="Sc_DH/Rdtase_CS"/>
</dbReference>
<dbReference type="Gene3D" id="3.40.50.720">
    <property type="entry name" value="NAD(P)-binding Rossmann-like Domain"/>
    <property type="match status" value="1"/>
</dbReference>